<evidence type="ECO:0000256" key="1">
    <source>
        <dbReference type="SAM" id="Phobius"/>
    </source>
</evidence>
<name>A0A1W1XYY1_9NEIS</name>
<accession>A0A1W1XYY1</accession>
<evidence type="ECO:0000259" key="2">
    <source>
        <dbReference type="Pfam" id="PF03703"/>
    </source>
</evidence>
<gene>
    <name evidence="3" type="ORF">SAMN02745857_03587</name>
</gene>
<dbReference type="RefSeq" id="WP_084092533.1">
    <property type="nucleotide sequence ID" value="NZ_FWXD01000029.1"/>
</dbReference>
<reference evidence="3 4" key="1">
    <citation type="submission" date="2017-04" db="EMBL/GenBank/DDBJ databases">
        <authorList>
            <person name="Afonso C.L."/>
            <person name="Miller P.J."/>
            <person name="Scott M.A."/>
            <person name="Spackman E."/>
            <person name="Goraichik I."/>
            <person name="Dimitrov K.M."/>
            <person name="Suarez D.L."/>
            <person name="Swayne D.E."/>
        </authorList>
    </citation>
    <scope>NUCLEOTIDE SEQUENCE [LARGE SCALE GENOMIC DNA]</scope>
    <source>
        <strain evidence="3 4">DSM 23236</strain>
    </source>
</reference>
<feature type="domain" description="YdbS-like PH" evidence="2">
    <location>
        <begin position="92"/>
        <end position="128"/>
    </location>
</feature>
<evidence type="ECO:0000313" key="3">
    <source>
        <dbReference type="EMBL" id="SMC29085.1"/>
    </source>
</evidence>
<keyword evidence="1" id="KW-0812">Transmembrane</keyword>
<protein>
    <submittedName>
        <fullName evidence="3">PH domain-containing protein</fullName>
    </submittedName>
</protein>
<dbReference type="OrthoDB" id="199424at2"/>
<proteinExistence type="predicted"/>
<keyword evidence="1" id="KW-1133">Transmembrane helix</keyword>
<dbReference type="STRING" id="1121001.SAMN02745857_03587"/>
<dbReference type="InterPro" id="IPR005182">
    <property type="entry name" value="YdbS-like_PH"/>
</dbReference>
<feature type="transmembrane region" description="Helical" evidence="1">
    <location>
        <begin position="28"/>
        <end position="51"/>
    </location>
</feature>
<dbReference type="EMBL" id="FWXD01000029">
    <property type="protein sequence ID" value="SMC29085.1"/>
    <property type="molecule type" value="Genomic_DNA"/>
</dbReference>
<keyword evidence="1" id="KW-0472">Membrane</keyword>
<dbReference type="Proteomes" id="UP000192761">
    <property type="component" value="Unassembled WGS sequence"/>
</dbReference>
<feature type="transmembrane region" description="Helical" evidence="1">
    <location>
        <begin position="63"/>
        <end position="85"/>
    </location>
</feature>
<sequence>MHTHAPDIKSQLAADEHLLWSGQPRQGLLLRASDAYAIPFSLLWGGFALFWESSVIATNAPPFFVLWGIPFVLVGLYIIIGRFFVDARLRAHTRYAVTDQRVLIVSGLFKREVRSLPLTRLPDLILTEGRRDEGSINFGPAPATRFNGMAGWPGQQQTPGFELIADARRVYNLIQDVQRPVQH</sequence>
<dbReference type="Pfam" id="PF03703">
    <property type="entry name" value="bPH_2"/>
    <property type="match status" value="1"/>
</dbReference>
<keyword evidence="4" id="KW-1185">Reference proteome</keyword>
<evidence type="ECO:0000313" key="4">
    <source>
        <dbReference type="Proteomes" id="UP000192761"/>
    </source>
</evidence>
<dbReference type="AlphaFoldDB" id="A0A1W1XYY1"/>
<organism evidence="3 4">
    <name type="scientific">Andreprevotia lacus DSM 23236</name>
    <dbReference type="NCBI Taxonomy" id="1121001"/>
    <lineage>
        <taxon>Bacteria</taxon>
        <taxon>Pseudomonadati</taxon>
        <taxon>Pseudomonadota</taxon>
        <taxon>Betaproteobacteria</taxon>
        <taxon>Neisseriales</taxon>
        <taxon>Chitinibacteraceae</taxon>
        <taxon>Andreprevotia</taxon>
    </lineage>
</organism>